<organism evidence="2 3">
    <name type="scientific">Eragrostis curvula</name>
    <name type="common">weeping love grass</name>
    <dbReference type="NCBI Taxonomy" id="38414"/>
    <lineage>
        <taxon>Eukaryota</taxon>
        <taxon>Viridiplantae</taxon>
        <taxon>Streptophyta</taxon>
        <taxon>Embryophyta</taxon>
        <taxon>Tracheophyta</taxon>
        <taxon>Spermatophyta</taxon>
        <taxon>Magnoliopsida</taxon>
        <taxon>Liliopsida</taxon>
        <taxon>Poales</taxon>
        <taxon>Poaceae</taxon>
        <taxon>PACMAD clade</taxon>
        <taxon>Chloridoideae</taxon>
        <taxon>Eragrostideae</taxon>
        <taxon>Eragrostidinae</taxon>
        <taxon>Eragrostis</taxon>
    </lineage>
</organism>
<comment type="caution">
    <text evidence="2">The sequence shown here is derived from an EMBL/GenBank/DDBJ whole genome shotgun (WGS) entry which is preliminary data.</text>
</comment>
<accession>A0A5J9V3A9</accession>
<evidence type="ECO:0000256" key="1">
    <source>
        <dbReference type="SAM" id="MobiDB-lite"/>
    </source>
</evidence>
<dbReference type="AlphaFoldDB" id="A0A5J9V3A9"/>
<evidence type="ECO:0000313" key="2">
    <source>
        <dbReference type="EMBL" id="TVU30629.1"/>
    </source>
</evidence>
<name>A0A5J9V3A9_9POAL</name>
<sequence>FPSSTAGVAPVTVGVVVYLPASDVFFVTVVESTRARRVPPPTSKRDLDVLDASTHTANDLDARCRRPQHATSTPRRSPAADLDSRPAADLTLADFFSCCREAPWFRDTEATMSGSTNWRWQITIYTLGEQGDLETAVYTNRKL</sequence>
<protein>
    <submittedName>
        <fullName evidence="2">Uncharacterized protein</fullName>
    </submittedName>
</protein>
<gene>
    <name evidence="2" type="ORF">EJB05_22260</name>
</gene>
<evidence type="ECO:0000313" key="3">
    <source>
        <dbReference type="Proteomes" id="UP000324897"/>
    </source>
</evidence>
<keyword evidence="3" id="KW-1185">Reference proteome</keyword>
<dbReference type="Proteomes" id="UP000324897">
    <property type="component" value="Chromosome 1"/>
</dbReference>
<reference evidence="2 3" key="1">
    <citation type="journal article" date="2019" name="Sci. Rep.">
        <title>A high-quality genome of Eragrostis curvula grass provides insights into Poaceae evolution and supports new strategies to enhance forage quality.</title>
        <authorList>
            <person name="Carballo J."/>
            <person name="Santos B.A.C.M."/>
            <person name="Zappacosta D."/>
            <person name="Garbus I."/>
            <person name="Selva J.P."/>
            <person name="Gallo C.A."/>
            <person name="Diaz A."/>
            <person name="Albertini E."/>
            <person name="Caccamo M."/>
            <person name="Echenique V."/>
        </authorList>
    </citation>
    <scope>NUCLEOTIDE SEQUENCE [LARGE SCALE GENOMIC DNA]</scope>
    <source>
        <strain evidence="3">cv. Victoria</strain>
        <tissue evidence="2">Leaf</tissue>
    </source>
</reference>
<proteinExistence type="predicted"/>
<feature type="non-terminal residue" evidence="2">
    <location>
        <position position="1"/>
    </location>
</feature>
<dbReference type="Gramene" id="TVU30629">
    <property type="protein sequence ID" value="TVU30629"/>
    <property type="gene ID" value="EJB05_22260"/>
</dbReference>
<feature type="region of interest" description="Disordered" evidence="1">
    <location>
        <begin position="58"/>
        <end position="83"/>
    </location>
</feature>
<dbReference type="EMBL" id="RWGY01000011">
    <property type="protein sequence ID" value="TVU30629.1"/>
    <property type="molecule type" value="Genomic_DNA"/>
</dbReference>